<comment type="caution">
    <text evidence="2">The sequence shown here is derived from an EMBL/GenBank/DDBJ whole genome shotgun (WGS) entry which is preliminary data.</text>
</comment>
<feature type="compositionally biased region" description="Acidic residues" evidence="1">
    <location>
        <begin position="226"/>
        <end position="243"/>
    </location>
</feature>
<dbReference type="AlphaFoldDB" id="A0A7X2TNM9"/>
<evidence type="ECO:0000256" key="1">
    <source>
        <dbReference type="SAM" id="MobiDB-lite"/>
    </source>
</evidence>
<accession>A0A7X2TNM9</accession>
<evidence type="ECO:0000313" key="2">
    <source>
        <dbReference type="EMBL" id="MST82479.1"/>
    </source>
</evidence>
<feature type="region of interest" description="Disordered" evidence="1">
    <location>
        <begin position="207"/>
        <end position="269"/>
    </location>
</feature>
<feature type="compositionally biased region" description="Polar residues" evidence="1">
    <location>
        <begin position="245"/>
        <end position="254"/>
    </location>
</feature>
<organism evidence="2 3">
    <name type="scientific">Bilifractor porci</name>
    <dbReference type="NCBI Taxonomy" id="2606636"/>
    <lineage>
        <taxon>Bacteria</taxon>
        <taxon>Bacillati</taxon>
        <taxon>Bacillota</taxon>
        <taxon>Clostridia</taxon>
        <taxon>Lachnospirales</taxon>
        <taxon>Lachnospiraceae</taxon>
        <taxon>Bilifractor</taxon>
    </lineage>
</organism>
<feature type="compositionally biased region" description="Low complexity" evidence="1">
    <location>
        <begin position="38"/>
        <end position="47"/>
    </location>
</feature>
<protein>
    <submittedName>
        <fullName evidence="2">Uncharacterized protein</fullName>
    </submittedName>
</protein>
<dbReference type="Proteomes" id="UP000466864">
    <property type="component" value="Unassembled WGS sequence"/>
</dbReference>
<evidence type="ECO:0000313" key="3">
    <source>
        <dbReference type="Proteomes" id="UP000466864"/>
    </source>
</evidence>
<dbReference type="RefSeq" id="WP_154458389.1">
    <property type="nucleotide sequence ID" value="NZ_VUMV01000006.1"/>
</dbReference>
<sequence>MSKKWMIILIVLAAGIIVAVGALGIGRSKKTQTTPAPTEEAVSSSSSEKVTEAAVSAISAEAIGEKTTGDNVYKVTLINNTQKIITEVTVKDLTESEYPANMLKDGEVFQPNEKRDLYFDATESVKKTEELNSDSAYSDEERVEPDYTLKVTFDAGKSYELHSFPFGDISEGQLCYDEQEDVCYLTYTSLKSGENVSTLEQEKQRKALAAQNESATVNEGAPDGIDTQEDPSYESDPSYEEPTGDTPQEETPSFSEDEQDTYGGENSTY</sequence>
<feature type="region of interest" description="Disordered" evidence="1">
    <location>
        <begin position="28"/>
        <end position="47"/>
    </location>
</feature>
<dbReference type="EMBL" id="VUMV01000006">
    <property type="protein sequence ID" value="MST82479.1"/>
    <property type="molecule type" value="Genomic_DNA"/>
</dbReference>
<gene>
    <name evidence="2" type="ORF">FYJ60_09140</name>
</gene>
<name>A0A7X2TNM9_9FIRM</name>
<keyword evidence="3" id="KW-1185">Reference proteome</keyword>
<reference evidence="2 3" key="1">
    <citation type="submission" date="2019-08" db="EMBL/GenBank/DDBJ databases">
        <title>In-depth cultivation of the pig gut microbiome towards novel bacterial diversity and tailored functional studies.</title>
        <authorList>
            <person name="Wylensek D."/>
            <person name="Hitch T.C.A."/>
            <person name="Clavel T."/>
        </authorList>
    </citation>
    <scope>NUCLEOTIDE SEQUENCE [LARGE SCALE GENOMIC DNA]</scope>
    <source>
        <strain evidence="2 3">Oil+RF-744-WCA-WT-13</strain>
    </source>
</reference>
<proteinExistence type="predicted"/>